<keyword evidence="1" id="KW-0472">Membrane</keyword>
<dbReference type="RefSeq" id="XP_027619854.1">
    <property type="nucleotide sequence ID" value="XM_027764053.1"/>
</dbReference>
<evidence type="ECO:0000313" key="2">
    <source>
        <dbReference type="EMBL" id="GBE88941.1"/>
    </source>
</evidence>
<gene>
    <name evidence="2" type="ORF">SCP_1403490</name>
</gene>
<evidence type="ECO:0000256" key="1">
    <source>
        <dbReference type="SAM" id="Phobius"/>
    </source>
</evidence>
<dbReference type="EMBL" id="BFAD01000014">
    <property type="protein sequence ID" value="GBE88941.1"/>
    <property type="molecule type" value="Genomic_DNA"/>
</dbReference>
<protein>
    <submittedName>
        <fullName evidence="2">Uncharacterized protein</fullName>
    </submittedName>
</protein>
<reference evidence="2 3" key="1">
    <citation type="journal article" date="2018" name="Sci. Rep.">
        <title>Genome sequence of the cauliflower mushroom Sparassis crispa (Hanabiratake) and its association with beneficial usage.</title>
        <authorList>
            <person name="Kiyama R."/>
            <person name="Furutani Y."/>
            <person name="Kawaguchi K."/>
            <person name="Nakanishi T."/>
        </authorList>
    </citation>
    <scope>NUCLEOTIDE SEQUENCE [LARGE SCALE GENOMIC DNA]</scope>
</reference>
<dbReference type="GeneID" id="38785858"/>
<feature type="transmembrane region" description="Helical" evidence="1">
    <location>
        <begin position="54"/>
        <end position="75"/>
    </location>
</feature>
<keyword evidence="3" id="KW-1185">Reference proteome</keyword>
<keyword evidence="1" id="KW-1133">Transmembrane helix</keyword>
<proteinExistence type="predicted"/>
<dbReference type="AlphaFoldDB" id="A0A401H3F3"/>
<keyword evidence="1" id="KW-0812">Transmembrane</keyword>
<evidence type="ECO:0000313" key="3">
    <source>
        <dbReference type="Proteomes" id="UP000287166"/>
    </source>
</evidence>
<dbReference type="InParanoid" id="A0A401H3F3"/>
<comment type="caution">
    <text evidence="2">The sequence shown here is derived from an EMBL/GenBank/DDBJ whole genome shotgun (WGS) entry which is preliminary data.</text>
</comment>
<name>A0A401H3F3_9APHY</name>
<accession>A0A401H3F3</accession>
<dbReference type="Proteomes" id="UP000287166">
    <property type="component" value="Unassembled WGS sequence"/>
</dbReference>
<sequence>MKDAFHPTRDVTASSFGLEPHYSDVVPLLRSRALERGLGPPRLLGPVSMRRRGVVYGVVCGRLSFGALSGALFFFERSSIQTTPGLLWKPFDFVWSLRKPWVICRWIGPDGKVVSHVVGADTSFIRKSCIFCYAFFVKRVRRWRWVRCRVVLFADLAARSVCSCSVPVSLCHDLETDAISPCICGNHV</sequence>
<organism evidence="2 3">
    <name type="scientific">Sparassis crispa</name>
    <dbReference type="NCBI Taxonomy" id="139825"/>
    <lineage>
        <taxon>Eukaryota</taxon>
        <taxon>Fungi</taxon>
        <taxon>Dikarya</taxon>
        <taxon>Basidiomycota</taxon>
        <taxon>Agaricomycotina</taxon>
        <taxon>Agaricomycetes</taxon>
        <taxon>Polyporales</taxon>
        <taxon>Sparassidaceae</taxon>
        <taxon>Sparassis</taxon>
    </lineage>
</organism>